<proteinExistence type="predicted"/>
<dbReference type="GO" id="GO:0016740">
    <property type="term" value="F:transferase activity"/>
    <property type="evidence" value="ECO:0007669"/>
    <property type="project" value="UniProtKB-KW"/>
</dbReference>
<dbReference type="SUPFAM" id="SSF56112">
    <property type="entry name" value="Protein kinase-like (PK-like)"/>
    <property type="match status" value="1"/>
</dbReference>
<name>A0A2X4VYE9_LEDLE</name>
<gene>
    <name evidence="1" type="ORF">NCTC4824_01562</name>
</gene>
<dbReference type="Proteomes" id="UP000249134">
    <property type="component" value="Chromosome 1"/>
</dbReference>
<dbReference type="AlphaFoldDB" id="A0A2X4VYE9"/>
<protein>
    <submittedName>
        <fullName evidence="1">Aminoglycoside phosphotransferase</fullName>
    </submittedName>
</protein>
<dbReference type="EMBL" id="LS483476">
    <property type="protein sequence ID" value="SQI55813.1"/>
    <property type="molecule type" value="Genomic_DNA"/>
</dbReference>
<organism evidence="1 2">
    <name type="scientific">Lederbergia lenta</name>
    <name type="common">Bacillus lentus</name>
    <dbReference type="NCBI Taxonomy" id="1467"/>
    <lineage>
        <taxon>Bacteria</taxon>
        <taxon>Bacillati</taxon>
        <taxon>Bacillota</taxon>
        <taxon>Bacilli</taxon>
        <taxon>Bacillales</taxon>
        <taxon>Bacillaceae</taxon>
        <taxon>Lederbergia</taxon>
    </lineage>
</organism>
<dbReference type="InterPro" id="IPR011009">
    <property type="entry name" value="Kinase-like_dom_sf"/>
</dbReference>
<sequence length="324" mass="38984">MNKRNKMKRDGFSSRLLLFMKKNVGFPFTRIKQLKKGVWLLVGKSETWIAKEFVSLSKLKLQMAFTAALAKNEFKQSYIFYPQPLIVEDRIFGLIQYIKPSRMNEFHYHSTTNINDAFMLMENFHCSTSQFVSSFIKEIPLFDQIIKWEKRLKVFNELLSQHQQARYYSTLKSFSYIGEWALERMKCNSLYFMKEPHCIIHGDVAYHNFIRDENNKLHLIDFDLIAIAPSKIDIIQFCNRILPSLQWNENALFQFPQLRPYRECEAFLTALVYPTDIFREWNQFFRQNSRKRQTQLIYLENMTFELLKERLHFYKAMMKKIDTL</sequence>
<keyword evidence="2" id="KW-1185">Reference proteome</keyword>
<dbReference type="STRING" id="1348624.GCA_001591545_00647"/>
<evidence type="ECO:0000313" key="1">
    <source>
        <dbReference type="EMBL" id="SQI55813.1"/>
    </source>
</evidence>
<dbReference type="KEGG" id="blen:NCTC4824_01562"/>
<dbReference type="RefSeq" id="WP_066137214.1">
    <property type="nucleotide sequence ID" value="NZ_CBCSGM010000001.1"/>
</dbReference>
<keyword evidence="1" id="KW-0808">Transferase</keyword>
<reference evidence="1 2" key="1">
    <citation type="submission" date="2018-06" db="EMBL/GenBank/DDBJ databases">
        <authorList>
            <consortium name="Pathogen Informatics"/>
            <person name="Doyle S."/>
        </authorList>
    </citation>
    <scope>NUCLEOTIDE SEQUENCE [LARGE SCALE GENOMIC DNA]</scope>
    <source>
        <strain evidence="1 2">NCTC4824</strain>
    </source>
</reference>
<accession>A0A2X4VYE9</accession>
<dbReference type="Gene3D" id="3.90.1200.10">
    <property type="match status" value="1"/>
</dbReference>
<evidence type="ECO:0000313" key="2">
    <source>
        <dbReference type="Proteomes" id="UP000249134"/>
    </source>
</evidence>